<keyword evidence="3 6" id="KW-0812">Transmembrane</keyword>
<name>K9XRC6_STAC7</name>
<dbReference type="Proteomes" id="UP000010473">
    <property type="component" value="Chromosome"/>
</dbReference>
<dbReference type="HOGENOM" id="CLU_031275_8_1_3"/>
<dbReference type="GO" id="GO:0016020">
    <property type="term" value="C:membrane"/>
    <property type="evidence" value="ECO:0007669"/>
    <property type="project" value="UniProtKB-SubCell"/>
</dbReference>
<dbReference type="PANTHER" id="PTHR21716:SF66">
    <property type="entry name" value="TRANSPORT PROTEIN SLL0063-RELATED"/>
    <property type="match status" value="1"/>
</dbReference>
<dbReference type="Pfam" id="PF01594">
    <property type="entry name" value="AI-2E_transport"/>
    <property type="match status" value="1"/>
</dbReference>
<keyword evidence="4 6" id="KW-1133">Transmembrane helix</keyword>
<sequence length="349" mass="38823">MIRLFNKSNFWLNWGLVFPIIMLNLALLIFCFYYLQPAITIIIIAALLAFLLNYPVRIVTSIISKRSYAVAIVFIVAITIFVTLAITLFPLVLQQLEEFTKRLPVWIDSGSIQLQIFQEWAIAKNLPINVSTVAKRLEEHLANELQLLPTQILNFALEAFDSTIEILIVVVLTFYLLLYGDRFWNDLFQGLPLKISQVIKLALHQSFRNYFLGQFAIAVLMGLTLTTTFLLLKVPFGLLFGLSIGILVLIPFGDILGIISVSVLISLKSIWLGGEVLIIAAIIDQGIDNILAPRIFGTLVGLNPVWIIISLLLGAKIGGLLGVVIAVPIAGTINLSLDYFKNESINVNN</sequence>
<dbReference type="PATRIC" id="fig|111780.3.peg.674"/>
<evidence type="ECO:0000256" key="6">
    <source>
        <dbReference type="SAM" id="Phobius"/>
    </source>
</evidence>
<evidence type="ECO:0000313" key="7">
    <source>
        <dbReference type="EMBL" id="AFZ34237.1"/>
    </source>
</evidence>
<evidence type="ECO:0000256" key="4">
    <source>
        <dbReference type="ARBA" id="ARBA00022989"/>
    </source>
</evidence>
<accession>K9XRC6</accession>
<evidence type="ECO:0008006" key="9">
    <source>
        <dbReference type="Google" id="ProtNLM"/>
    </source>
</evidence>
<dbReference type="EMBL" id="CP003653">
    <property type="protein sequence ID" value="AFZ34237.1"/>
    <property type="molecule type" value="Genomic_DNA"/>
</dbReference>
<dbReference type="OrthoDB" id="505911at2"/>
<dbReference type="STRING" id="111780.Sta7437_0642"/>
<gene>
    <name evidence="7" type="ordered locus">Sta7437_0642</name>
</gene>
<dbReference type="GO" id="GO:0055085">
    <property type="term" value="P:transmembrane transport"/>
    <property type="evidence" value="ECO:0007669"/>
    <property type="project" value="TreeGrafter"/>
</dbReference>
<feature type="transmembrane region" description="Helical" evidence="6">
    <location>
        <begin position="238"/>
        <end position="256"/>
    </location>
</feature>
<protein>
    <recommendedName>
        <fullName evidence="9">Permease</fullName>
    </recommendedName>
</protein>
<evidence type="ECO:0000256" key="1">
    <source>
        <dbReference type="ARBA" id="ARBA00004141"/>
    </source>
</evidence>
<evidence type="ECO:0000256" key="2">
    <source>
        <dbReference type="ARBA" id="ARBA00009773"/>
    </source>
</evidence>
<proteinExistence type="inferred from homology"/>
<reference evidence="8" key="1">
    <citation type="journal article" date="2013" name="Proc. Natl. Acad. Sci. U.S.A.">
        <title>Improving the coverage of the cyanobacterial phylum using diversity-driven genome sequencing.</title>
        <authorList>
            <person name="Shih P.M."/>
            <person name="Wu D."/>
            <person name="Latifi A."/>
            <person name="Axen S.D."/>
            <person name="Fewer D.P."/>
            <person name="Talla E."/>
            <person name="Calteau A."/>
            <person name="Cai F."/>
            <person name="Tandeau de Marsac N."/>
            <person name="Rippka R."/>
            <person name="Herdman M."/>
            <person name="Sivonen K."/>
            <person name="Coursin T."/>
            <person name="Laurent T."/>
            <person name="Goodwin L."/>
            <person name="Nolan M."/>
            <person name="Davenport K.W."/>
            <person name="Han C.S."/>
            <person name="Rubin E.M."/>
            <person name="Eisen J.A."/>
            <person name="Woyke T."/>
            <person name="Gugger M."/>
            <person name="Kerfeld C.A."/>
        </authorList>
    </citation>
    <scope>NUCLEOTIDE SEQUENCE [LARGE SCALE GENOMIC DNA]</scope>
    <source>
        <strain evidence="8">ATCC 29371 / PCC 7437</strain>
    </source>
</reference>
<feature type="transmembrane region" description="Helical" evidence="6">
    <location>
        <begin position="263"/>
        <end position="283"/>
    </location>
</feature>
<dbReference type="KEGG" id="scs:Sta7437_0642"/>
<dbReference type="InterPro" id="IPR002549">
    <property type="entry name" value="AI-2E-like"/>
</dbReference>
<dbReference type="PANTHER" id="PTHR21716">
    <property type="entry name" value="TRANSMEMBRANE PROTEIN"/>
    <property type="match status" value="1"/>
</dbReference>
<comment type="subcellular location">
    <subcellularLocation>
        <location evidence="1">Membrane</location>
        <topology evidence="1">Multi-pass membrane protein</topology>
    </subcellularLocation>
</comment>
<evidence type="ECO:0000256" key="5">
    <source>
        <dbReference type="ARBA" id="ARBA00023136"/>
    </source>
</evidence>
<organism evidence="7 8">
    <name type="scientific">Stanieria cyanosphaera (strain ATCC 29371 / PCC 7437)</name>
    <dbReference type="NCBI Taxonomy" id="111780"/>
    <lineage>
        <taxon>Bacteria</taxon>
        <taxon>Bacillati</taxon>
        <taxon>Cyanobacteriota</taxon>
        <taxon>Cyanophyceae</taxon>
        <taxon>Pleurocapsales</taxon>
        <taxon>Dermocarpellaceae</taxon>
        <taxon>Stanieria</taxon>
    </lineage>
</organism>
<feature type="transmembrane region" description="Helical" evidence="6">
    <location>
        <begin position="12"/>
        <end position="32"/>
    </location>
</feature>
<keyword evidence="5 6" id="KW-0472">Membrane</keyword>
<evidence type="ECO:0000313" key="8">
    <source>
        <dbReference type="Proteomes" id="UP000010473"/>
    </source>
</evidence>
<dbReference type="eggNOG" id="COG0628">
    <property type="taxonomic scope" value="Bacteria"/>
</dbReference>
<dbReference type="AlphaFoldDB" id="K9XRC6"/>
<feature type="transmembrane region" description="Helical" evidence="6">
    <location>
        <begin position="210"/>
        <end position="232"/>
    </location>
</feature>
<keyword evidence="8" id="KW-1185">Reference proteome</keyword>
<feature type="transmembrane region" description="Helical" evidence="6">
    <location>
        <begin position="38"/>
        <end position="56"/>
    </location>
</feature>
<feature type="transmembrane region" description="Helical" evidence="6">
    <location>
        <begin position="155"/>
        <end position="178"/>
    </location>
</feature>
<comment type="similarity">
    <text evidence="2">Belongs to the autoinducer-2 exporter (AI-2E) (TC 2.A.86) family.</text>
</comment>
<evidence type="ECO:0000256" key="3">
    <source>
        <dbReference type="ARBA" id="ARBA00022692"/>
    </source>
</evidence>
<feature type="transmembrane region" description="Helical" evidence="6">
    <location>
        <begin position="68"/>
        <end position="93"/>
    </location>
</feature>